<proteinExistence type="predicted"/>
<dbReference type="AlphaFoldDB" id="A0A919JCW8"/>
<accession>A0A919JCW8</accession>
<keyword evidence="2" id="KW-1185">Reference proteome</keyword>
<protein>
    <submittedName>
        <fullName evidence="1">Uncharacterized protein</fullName>
    </submittedName>
</protein>
<dbReference type="Proteomes" id="UP000647172">
    <property type="component" value="Unassembled WGS sequence"/>
</dbReference>
<comment type="caution">
    <text evidence="1">The sequence shown here is derived from an EMBL/GenBank/DDBJ whole genome shotgun (WGS) entry which is preliminary data.</text>
</comment>
<reference evidence="1" key="1">
    <citation type="submission" date="2021-01" db="EMBL/GenBank/DDBJ databases">
        <title>Whole genome shotgun sequence of Actinoplanes nipponensis NBRC 14063.</title>
        <authorList>
            <person name="Komaki H."/>
            <person name="Tamura T."/>
        </authorList>
    </citation>
    <scope>NUCLEOTIDE SEQUENCE</scope>
    <source>
        <strain evidence="1">NBRC 14063</strain>
    </source>
</reference>
<evidence type="ECO:0000313" key="1">
    <source>
        <dbReference type="EMBL" id="GIE47055.1"/>
    </source>
</evidence>
<dbReference type="EMBL" id="BOMQ01000008">
    <property type="protein sequence ID" value="GIE47055.1"/>
    <property type="molecule type" value="Genomic_DNA"/>
</dbReference>
<sequence>MNLMEEQQATQSAEVEAKVITLCGSTRFEGEFAEVNQRLTLAGCVVISLGMFSLPDLPGYDWTADSSNLKARLGAVHFRKIRMADEVYIVDPGGYVGESTRREIAYAESLGKPVRYLSRERLARTGDGPQE</sequence>
<name>A0A919JCW8_9ACTN</name>
<evidence type="ECO:0000313" key="2">
    <source>
        <dbReference type="Proteomes" id="UP000647172"/>
    </source>
</evidence>
<gene>
    <name evidence="1" type="ORF">Ani05nite_05890</name>
</gene>
<organism evidence="1 2">
    <name type="scientific">Actinoplanes nipponensis</name>
    <dbReference type="NCBI Taxonomy" id="135950"/>
    <lineage>
        <taxon>Bacteria</taxon>
        <taxon>Bacillati</taxon>
        <taxon>Actinomycetota</taxon>
        <taxon>Actinomycetes</taxon>
        <taxon>Micromonosporales</taxon>
        <taxon>Micromonosporaceae</taxon>
        <taxon>Actinoplanes</taxon>
    </lineage>
</organism>